<evidence type="ECO:0000259" key="3">
    <source>
        <dbReference type="PROSITE" id="PS51186"/>
    </source>
</evidence>
<dbReference type="AlphaFoldDB" id="A0A918FEK5"/>
<evidence type="ECO:0000256" key="2">
    <source>
        <dbReference type="ARBA" id="ARBA00023315"/>
    </source>
</evidence>
<keyword evidence="1" id="KW-0808">Transferase</keyword>
<name>A0A918FEK5_9DEIO</name>
<organism evidence="4 5">
    <name type="scientific">Deinococcus ruber</name>
    <dbReference type="NCBI Taxonomy" id="1848197"/>
    <lineage>
        <taxon>Bacteria</taxon>
        <taxon>Thermotogati</taxon>
        <taxon>Deinococcota</taxon>
        <taxon>Deinococci</taxon>
        <taxon>Deinococcales</taxon>
        <taxon>Deinococcaceae</taxon>
        <taxon>Deinococcus</taxon>
    </lineage>
</organism>
<dbReference type="InterPro" id="IPR016181">
    <property type="entry name" value="Acyl_CoA_acyltransferase"/>
</dbReference>
<proteinExistence type="predicted"/>
<feature type="domain" description="N-acetyltransferase" evidence="3">
    <location>
        <begin position="24"/>
        <end position="197"/>
    </location>
</feature>
<dbReference type="InterPro" id="IPR000182">
    <property type="entry name" value="GNAT_dom"/>
</dbReference>
<keyword evidence="2" id="KW-0012">Acyltransferase</keyword>
<dbReference type="Proteomes" id="UP000603865">
    <property type="component" value="Unassembled WGS sequence"/>
</dbReference>
<evidence type="ECO:0000313" key="5">
    <source>
        <dbReference type="Proteomes" id="UP000603865"/>
    </source>
</evidence>
<gene>
    <name evidence="4" type="ORF">GCM10008957_50640</name>
</gene>
<protein>
    <submittedName>
        <fullName evidence="4">N-acetyltransferase</fullName>
    </submittedName>
</protein>
<dbReference type="SUPFAM" id="SSF55729">
    <property type="entry name" value="Acyl-CoA N-acyltransferases (Nat)"/>
    <property type="match status" value="1"/>
</dbReference>
<dbReference type="Gene3D" id="3.40.630.30">
    <property type="match status" value="1"/>
</dbReference>
<dbReference type="Pfam" id="PF00583">
    <property type="entry name" value="Acetyltransf_1"/>
    <property type="match status" value="1"/>
</dbReference>
<dbReference type="PANTHER" id="PTHR43877">
    <property type="entry name" value="AMINOALKYLPHOSPHONATE N-ACETYLTRANSFERASE-RELATED-RELATED"/>
    <property type="match status" value="1"/>
</dbReference>
<dbReference type="GO" id="GO:0016747">
    <property type="term" value="F:acyltransferase activity, transferring groups other than amino-acyl groups"/>
    <property type="evidence" value="ECO:0007669"/>
    <property type="project" value="InterPro"/>
</dbReference>
<dbReference type="PROSITE" id="PS51186">
    <property type="entry name" value="GNAT"/>
    <property type="match status" value="1"/>
</dbReference>
<keyword evidence="5" id="KW-1185">Reference proteome</keyword>
<evidence type="ECO:0000313" key="4">
    <source>
        <dbReference type="EMBL" id="GGR34366.1"/>
    </source>
</evidence>
<evidence type="ECO:0000256" key="1">
    <source>
        <dbReference type="ARBA" id="ARBA00022679"/>
    </source>
</evidence>
<dbReference type="EMBL" id="BMQL01000063">
    <property type="protein sequence ID" value="GGR34366.1"/>
    <property type="molecule type" value="Genomic_DNA"/>
</dbReference>
<accession>A0A918FEK5</accession>
<dbReference type="InterPro" id="IPR050832">
    <property type="entry name" value="Bact_Acetyltransf"/>
</dbReference>
<reference evidence="4" key="2">
    <citation type="submission" date="2020-09" db="EMBL/GenBank/DDBJ databases">
        <authorList>
            <person name="Sun Q."/>
            <person name="Ohkuma M."/>
        </authorList>
    </citation>
    <scope>NUCLEOTIDE SEQUENCE</scope>
    <source>
        <strain evidence="4">JCM 31311</strain>
    </source>
</reference>
<sequence length="202" mass="22522">MSDSGEVRWSMSEESVETAGETLITLRAAVPEDAEQMASVHIQSWRETYTGLMPPDFLTRMTDDRMQELRGANWRRTIRDADEEVCVAVRGGQVVAFVSGGALRPHTVIPGDYSAEVYTLYALKSVQGQGLGRRLLSEVAKGLNRRGYRGMALWVLASNPTRQFYTHLGGVELGQKTEETRFGPLVEVALGWRHLEALIRPD</sequence>
<comment type="caution">
    <text evidence="4">The sequence shown here is derived from an EMBL/GenBank/DDBJ whole genome shotgun (WGS) entry which is preliminary data.</text>
</comment>
<reference evidence="4" key="1">
    <citation type="journal article" date="2014" name="Int. J. Syst. Evol. Microbiol.">
        <title>Complete genome sequence of Corynebacterium casei LMG S-19264T (=DSM 44701T), isolated from a smear-ripened cheese.</title>
        <authorList>
            <consortium name="US DOE Joint Genome Institute (JGI-PGF)"/>
            <person name="Walter F."/>
            <person name="Albersmeier A."/>
            <person name="Kalinowski J."/>
            <person name="Ruckert C."/>
        </authorList>
    </citation>
    <scope>NUCLEOTIDE SEQUENCE</scope>
    <source>
        <strain evidence="4">JCM 31311</strain>
    </source>
</reference>
<dbReference type="CDD" id="cd04301">
    <property type="entry name" value="NAT_SF"/>
    <property type="match status" value="1"/>
</dbReference>